<protein>
    <submittedName>
        <fullName evidence="8">DMT family transporter</fullName>
    </submittedName>
</protein>
<feature type="transmembrane region" description="Helical" evidence="6">
    <location>
        <begin position="38"/>
        <end position="56"/>
    </location>
</feature>
<evidence type="ECO:0000256" key="3">
    <source>
        <dbReference type="ARBA" id="ARBA00022692"/>
    </source>
</evidence>
<evidence type="ECO:0000256" key="1">
    <source>
        <dbReference type="ARBA" id="ARBA00004651"/>
    </source>
</evidence>
<dbReference type="PANTHER" id="PTHR42920:SF5">
    <property type="entry name" value="EAMA DOMAIN-CONTAINING PROTEIN"/>
    <property type="match status" value="1"/>
</dbReference>
<feature type="domain" description="EamA" evidence="7">
    <location>
        <begin position="17"/>
        <end position="139"/>
    </location>
</feature>
<feature type="transmembrane region" description="Helical" evidence="6">
    <location>
        <begin position="12"/>
        <end position="32"/>
    </location>
</feature>
<dbReference type="PANTHER" id="PTHR42920">
    <property type="entry name" value="OS03G0707200 PROTEIN-RELATED"/>
    <property type="match status" value="1"/>
</dbReference>
<feature type="transmembrane region" description="Helical" evidence="6">
    <location>
        <begin position="122"/>
        <end position="139"/>
    </location>
</feature>
<name>A0A850NLY9_9PROT</name>
<evidence type="ECO:0000313" key="8">
    <source>
        <dbReference type="EMBL" id="NVN29924.1"/>
    </source>
</evidence>
<accession>A0A850NLY9</accession>
<evidence type="ECO:0000259" key="7">
    <source>
        <dbReference type="Pfam" id="PF00892"/>
    </source>
</evidence>
<dbReference type="EMBL" id="JABXXQ010000084">
    <property type="protein sequence ID" value="NVN29924.1"/>
    <property type="molecule type" value="Genomic_DNA"/>
</dbReference>
<proteinExistence type="predicted"/>
<feature type="transmembrane region" description="Helical" evidence="6">
    <location>
        <begin position="68"/>
        <end position="89"/>
    </location>
</feature>
<feature type="transmembrane region" description="Helical" evidence="6">
    <location>
        <begin position="151"/>
        <end position="172"/>
    </location>
</feature>
<dbReference type="Proteomes" id="UP000565205">
    <property type="component" value="Unassembled WGS sequence"/>
</dbReference>
<evidence type="ECO:0000256" key="4">
    <source>
        <dbReference type="ARBA" id="ARBA00022989"/>
    </source>
</evidence>
<comment type="caution">
    <text evidence="8">The sequence shown here is derived from an EMBL/GenBank/DDBJ whole genome shotgun (WGS) entry which is preliminary data.</text>
</comment>
<evidence type="ECO:0000256" key="5">
    <source>
        <dbReference type="ARBA" id="ARBA00023136"/>
    </source>
</evidence>
<keyword evidence="4 6" id="KW-1133">Transmembrane helix</keyword>
<evidence type="ECO:0000256" key="2">
    <source>
        <dbReference type="ARBA" id="ARBA00022475"/>
    </source>
</evidence>
<evidence type="ECO:0000313" key="9">
    <source>
        <dbReference type="Proteomes" id="UP000565205"/>
    </source>
</evidence>
<feature type="transmembrane region" description="Helical" evidence="6">
    <location>
        <begin position="95"/>
        <end position="115"/>
    </location>
</feature>
<feature type="domain" description="EamA" evidence="7">
    <location>
        <begin position="148"/>
        <end position="277"/>
    </location>
</feature>
<dbReference type="Pfam" id="PF00892">
    <property type="entry name" value="EamA"/>
    <property type="match status" value="2"/>
</dbReference>
<feature type="transmembrane region" description="Helical" evidence="6">
    <location>
        <begin position="207"/>
        <end position="230"/>
    </location>
</feature>
<sequence length="277" mass="29002">MARSVSTVSREWPLVVITCVWGTTFLVTRIGLAETGPLFFVALRFAVAAIALAAFCGRSLLDLRRIELVAGVSIGLVIALGSVLQTMAIERLPSSMVAFLTAFYVPLVPLLQWLLLRRPPGWRGWIGALAGFAGLALIAGPVSGGSLLGELQAIGCALAFGFEIILIGRVAARVDARRFAVVQVVTVSLASLAAMPLLGEHPVWPDARLALCVLYLGLASAIVQAVVSWAQRVVSPTRATIIYATEPVWAGLIGAAAGEPIGWRAACGAVLIGLGVL</sequence>
<comment type="subcellular location">
    <subcellularLocation>
        <location evidence="1">Cell membrane</location>
        <topology evidence="1">Multi-pass membrane protein</topology>
    </subcellularLocation>
</comment>
<dbReference type="InterPro" id="IPR037185">
    <property type="entry name" value="EmrE-like"/>
</dbReference>
<organism evidence="8 9">
    <name type="scientific">Endobacter medicaginis</name>
    <dbReference type="NCBI Taxonomy" id="1181271"/>
    <lineage>
        <taxon>Bacteria</taxon>
        <taxon>Pseudomonadati</taxon>
        <taxon>Pseudomonadota</taxon>
        <taxon>Alphaproteobacteria</taxon>
        <taxon>Acetobacterales</taxon>
        <taxon>Acetobacteraceae</taxon>
        <taxon>Endobacter</taxon>
    </lineage>
</organism>
<feature type="non-terminal residue" evidence="8">
    <location>
        <position position="277"/>
    </location>
</feature>
<dbReference type="InterPro" id="IPR000620">
    <property type="entry name" value="EamA_dom"/>
</dbReference>
<dbReference type="AlphaFoldDB" id="A0A850NLY9"/>
<dbReference type="SUPFAM" id="SSF103481">
    <property type="entry name" value="Multidrug resistance efflux transporter EmrE"/>
    <property type="match status" value="2"/>
</dbReference>
<feature type="transmembrane region" description="Helical" evidence="6">
    <location>
        <begin position="179"/>
        <end position="195"/>
    </location>
</feature>
<dbReference type="InterPro" id="IPR051258">
    <property type="entry name" value="Diverse_Substrate_Transporter"/>
</dbReference>
<dbReference type="RefSeq" id="WP_176623030.1">
    <property type="nucleotide sequence ID" value="NZ_JABXXQ010000084.1"/>
</dbReference>
<evidence type="ECO:0000256" key="6">
    <source>
        <dbReference type="SAM" id="Phobius"/>
    </source>
</evidence>
<dbReference type="GO" id="GO:0005886">
    <property type="term" value="C:plasma membrane"/>
    <property type="evidence" value="ECO:0007669"/>
    <property type="project" value="UniProtKB-SubCell"/>
</dbReference>
<reference evidence="8 9" key="1">
    <citation type="submission" date="2020-06" db="EMBL/GenBank/DDBJ databases">
        <title>Description of novel acetic acid bacteria.</title>
        <authorList>
            <person name="Sombolestani A."/>
        </authorList>
    </citation>
    <scope>NUCLEOTIDE SEQUENCE [LARGE SCALE GENOMIC DNA]</scope>
    <source>
        <strain evidence="8 9">LMG 26838</strain>
    </source>
</reference>
<keyword evidence="2" id="KW-1003">Cell membrane</keyword>
<keyword evidence="5 6" id="KW-0472">Membrane</keyword>
<keyword evidence="3 6" id="KW-0812">Transmembrane</keyword>
<gene>
    <name evidence="8" type="ORF">HUK83_06195</name>
</gene>